<dbReference type="Gene3D" id="1.20.120.450">
    <property type="entry name" value="dinb family like domain"/>
    <property type="match status" value="1"/>
</dbReference>
<feature type="chain" id="PRO_5005673553" description="Dihydroxyacetone kinase" evidence="11">
    <location>
        <begin position="24"/>
        <end position="598"/>
    </location>
</feature>
<evidence type="ECO:0000256" key="10">
    <source>
        <dbReference type="ARBA" id="ARBA00048898"/>
    </source>
</evidence>
<evidence type="ECO:0000256" key="5">
    <source>
        <dbReference type="ARBA" id="ARBA00022741"/>
    </source>
</evidence>
<dbReference type="SUPFAM" id="SSF82549">
    <property type="entry name" value="DAK1/DegV-like"/>
    <property type="match status" value="1"/>
</dbReference>
<accession>E3S314</accession>
<dbReference type="Proteomes" id="UP000001067">
    <property type="component" value="Unassembled WGS sequence"/>
</dbReference>
<evidence type="ECO:0000313" key="15">
    <source>
        <dbReference type="Proteomes" id="UP000001067"/>
    </source>
</evidence>
<feature type="domain" description="DhaL" evidence="12">
    <location>
        <begin position="395"/>
        <end position="594"/>
    </location>
</feature>
<evidence type="ECO:0000256" key="8">
    <source>
        <dbReference type="ARBA" id="ARBA00022840"/>
    </source>
</evidence>
<evidence type="ECO:0000256" key="6">
    <source>
        <dbReference type="ARBA" id="ARBA00022777"/>
    </source>
</evidence>
<keyword evidence="4" id="KW-0808">Transferase</keyword>
<dbReference type="InterPro" id="IPR034660">
    <property type="entry name" value="DinB/YfiT-like"/>
</dbReference>
<dbReference type="SUPFAM" id="SSF101473">
    <property type="entry name" value="DhaL-like"/>
    <property type="match status" value="1"/>
</dbReference>
<feature type="domain" description="DhaK" evidence="13">
    <location>
        <begin position="184"/>
        <end position="358"/>
    </location>
</feature>
<feature type="signal peptide" evidence="11">
    <location>
        <begin position="1"/>
        <end position="23"/>
    </location>
</feature>
<dbReference type="InterPro" id="IPR004006">
    <property type="entry name" value="DhaK_dom"/>
</dbReference>
<dbReference type="SUPFAM" id="SSF109854">
    <property type="entry name" value="DinB/YfiT-like putative metalloenzymes"/>
    <property type="match status" value="1"/>
</dbReference>
<reference evidence="14 15" key="1">
    <citation type="journal article" date="2010" name="Genome Biol.">
        <title>A first genome assembly of the barley fungal pathogen Pyrenophora teres f. teres.</title>
        <authorList>
            <person name="Ellwood S.R."/>
            <person name="Liu Z."/>
            <person name="Syme R.A."/>
            <person name="Lai Z."/>
            <person name="Hane J.K."/>
            <person name="Keiper F."/>
            <person name="Moffat C.S."/>
            <person name="Oliver R.P."/>
            <person name="Friesen T.L."/>
        </authorList>
    </citation>
    <scope>NUCLEOTIDE SEQUENCE [LARGE SCALE GENOMIC DNA]</scope>
    <source>
        <strain evidence="14 15">0-1</strain>
    </source>
</reference>
<keyword evidence="8" id="KW-0067">ATP-binding</keyword>
<evidence type="ECO:0000259" key="13">
    <source>
        <dbReference type="PROSITE" id="PS51481"/>
    </source>
</evidence>
<dbReference type="Gene3D" id="1.25.40.340">
    <property type="match status" value="1"/>
</dbReference>
<dbReference type="EMBL" id="GL536892">
    <property type="protein sequence ID" value="EFQ87624.1"/>
    <property type="molecule type" value="Genomic_DNA"/>
</dbReference>
<organism evidence="15">
    <name type="scientific">Pyrenophora teres f. teres (strain 0-1)</name>
    <name type="common">Barley net blotch fungus</name>
    <name type="synonym">Drechslera teres f. teres</name>
    <dbReference type="NCBI Taxonomy" id="861557"/>
    <lineage>
        <taxon>Eukaryota</taxon>
        <taxon>Fungi</taxon>
        <taxon>Dikarya</taxon>
        <taxon>Ascomycota</taxon>
        <taxon>Pezizomycotina</taxon>
        <taxon>Dothideomycetes</taxon>
        <taxon>Pleosporomycetidae</taxon>
        <taxon>Pleosporales</taxon>
        <taxon>Pleosporineae</taxon>
        <taxon>Pleosporaceae</taxon>
        <taxon>Pyrenophora</taxon>
    </lineage>
</organism>
<dbReference type="KEGG" id="pte:PTT_16801"/>
<dbReference type="PANTHER" id="PTHR28629:SF14">
    <property type="entry name" value="DIHYDROXYACETONE KINASE 1"/>
    <property type="match status" value="1"/>
</dbReference>
<dbReference type="InterPro" id="IPR036117">
    <property type="entry name" value="DhaL_dom_sf"/>
</dbReference>
<comment type="function">
    <text evidence="1">Catalyzes both the phosphorylation of dihydroxyacetone and of glyceraldehyde.</text>
</comment>
<evidence type="ECO:0000256" key="11">
    <source>
        <dbReference type="SAM" id="SignalP"/>
    </source>
</evidence>
<comment type="pathway">
    <text evidence="2">Polyol metabolism; glycerol fermentation; glycerone phosphate from glycerol (oxidative route): step 2/2.</text>
</comment>
<evidence type="ECO:0000256" key="2">
    <source>
        <dbReference type="ARBA" id="ARBA00004778"/>
    </source>
</evidence>
<dbReference type="FunFam" id="3.30.1180.20:FF:000001">
    <property type="entry name" value="Dihydroxyacetone kinase 1"/>
    <property type="match status" value="1"/>
</dbReference>
<dbReference type="PANTHER" id="PTHR28629">
    <property type="entry name" value="TRIOKINASE/FMN CYCLASE"/>
    <property type="match status" value="1"/>
</dbReference>
<keyword evidence="15" id="KW-1185">Reference proteome</keyword>
<evidence type="ECO:0000256" key="1">
    <source>
        <dbReference type="ARBA" id="ARBA00003264"/>
    </source>
</evidence>
<dbReference type="eggNOG" id="KOG2426">
    <property type="taxonomic scope" value="Eukaryota"/>
</dbReference>
<proteinExistence type="inferred from homology"/>
<comment type="similarity">
    <text evidence="3">Belongs to the dihydroxyacetone kinase (DAK) family.</text>
</comment>
<dbReference type="Pfam" id="PF09351">
    <property type="entry name" value="DUF1993"/>
    <property type="match status" value="1"/>
</dbReference>
<dbReference type="Pfam" id="PF02734">
    <property type="entry name" value="Dak2"/>
    <property type="match status" value="1"/>
</dbReference>
<dbReference type="InterPro" id="IPR050861">
    <property type="entry name" value="Dihydroxyacetone_Kinase"/>
</dbReference>
<dbReference type="HOGENOM" id="CLU_456455_0_0_1"/>
<evidence type="ECO:0000256" key="9">
    <source>
        <dbReference type="ARBA" id="ARBA00047974"/>
    </source>
</evidence>
<dbReference type="GO" id="GO:0004371">
    <property type="term" value="F:glycerone kinase activity"/>
    <property type="evidence" value="ECO:0007669"/>
    <property type="project" value="UniProtKB-EC"/>
</dbReference>
<dbReference type="PROSITE" id="PS51481">
    <property type="entry name" value="DHAK"/>
    <property type="match status" value="1"/>
</dbReference>
<dbReference type="STRING" id="861557.E3S314"/>
<evidence type="ECO:0000256" key="7">
    <source>
        <dbReference type="ARBA" id="ARBA00022798"/>
    </source>
</evidence>
<keyword evidence="5" id="KW-0547">Nucleotide-binding</keyword>
<keyword evidence="6" id="KW-0418">Kinase</keyword>
<dbReference type="FunFam" id="1.25.40.340:FF:000001">
    <property type="entry name" value="Dihydroxyacetone kinase 1"/>
    <property type="match status" value="1"/>
</dbReference>
<dbReference type="PROSITE" id="PS51480">
    <property type="entry name" value="DHAL"/>
    <property type="match status" value="1"/>
</dbReference>
<gene>
    <name evidence="14" type="ORF">PTT_16801</name>
</gene>
<evidence type="ECO:0000259" key="12">
    <source>
        <dbReference type="PROSITE" id="PS51480"/>
    </source>
</evidence>
<dbReference type="Pfam" id="PF02733">
    <property type="entry name" value="Dak1"/>
    <property type="match status" value="1"/>
</dbReference>
<dbReference type="InterPro" id="IPR018531">
    <property type="entry name" value="DUF1993"/>
</dbReference>
<keyword evidence="7" id="KW-0319">Glycerol metabolism</keyword>
<dbReference type="Gene3D" id="3.30.1180.20">
    <property type="entry name" value="Dihydroxyacetone kinase, domain 2"/>
    <property type="match status" value="1"/>
</dbReference>
<dbReference type="OrthoDB" id="1724672at2759"/>
<protein>
    <recommendedName>
        <fullName evidence="16">Dihydroxyacetone kinase</fullName>
    </recommendedName>
</protein>
<dbReference type="GO" id="GO:0050354">
    <property type="term" value="F:triokinase activity"/>
    <property type="evidence" value="ECO:0007669"/>
    <property type="project" value="UniProtKB-EC"/>
</dbReference>
<dbReference type="AlphaFoldDB" id="E3S314"/>
<name>E3S314_PYRTT</name>
<dbReference type="GO" id="GO:0019588">
    <property type="term" value="P:anaerobic glycerol catabolic process"/>
    <property type="evidence" value="ECO:0007669"/>
    <property type="project" value="UniProtKB-UniPathway"/>
</dbReference>
<dbReference type="GO" id="GO:0005524">
    <property type="term" value="F:ATP binding"/>
    <property type="evidence" value="ECO:0007669"/>
    <property type="project" value="UniProtKB-KW"/>
</dbReference>
<evidence type="ECO:0000256" key="3">
    <source>
        <dbReference type="ARBA" id="ARBA00008757"/>
    </source>
</evidence>
<evidence type="ECO:0008006" key="16">
    <source>
        <dbReference type="Google" id="ProtNLM"/>
    </source>
</evidence>
<evidence type="ECO:0000256" key="4">
    <source>
        <dbReference type="ARBA" id="ARBA00022679"/>
    </source>
</evidence>
<keyword evidence="11" id="KW-0732">Signal</keyword>
<comment type="catalytic activity">
    <reaction evidence="10">
        <text>dihydroxyacetone + ATP = dihydroxyacetone phosphate + ADP + H(+)</text>
        <dbReference type="Rhea" id="RHEA:15773"/>
        <dbReference type="ChEBI" id="CHEBI:15378"/>
        <dbReference type="ChEBI" id="CHEBI:16016"/>
        <dbReference type="ChEBI" id="CHEBI:30616"/>
        <dbReference type="ChEBI" id="CHEBI:57642"/>
        <dbReference type="ChEBI" id="CHEBI:456216"/>
        <dbReference type="EC" id="2.7.1.29"/>
    </reaction>
</comment>
<dbReference type="InterPro" id="IPR004007">
    <property type="entry name" value="DhaL_dom"/>
</dbReference>
<dbReference type="SMART" id="SM01120">
    <property type="entry name" value="Dak2"/>
    <property type="match status" value="1"/>
</dbReference>
<comment type="catalytic activity">
    <reaction evidence="9">
        <text>D-glyceraldehyde + ATP = D-glyceraldehyde 3-phosphate + ADP + H(+)</text>
        <dbReference type="Rhea" id="RHEA:13941"/>
        <dbReference type="ChEBI" id="CHEBI:15378"/>
        <dbReference type="ChEBI" id="CHEBI:17378"/>
        <dbReference type="ChEBI" id="CHEBI:30616"/>
        <dbReference type="ChEBI" id="CHEBI:59776"/>
        <dbReference type="ChEBI" id="CHEBI:456216"/>
        <dbReference type="EC" id="2.7.1.28"/>
    </reaction>
</comment>
<dbReference type="UniPathway" id="UPA00617">
    <property type="reaction ID" value="UER00669"/>
</dbReference>
<sequence length="598" mass="64355">MSTIPLHTVALLPLLSGLRNAHAFITKASLHCTTTSTSPESLLTASLHPTMKDLRYQVYRFTDAAKFLPIRLNPALADRELKIPDVEQSFEELLERIQKTIRHLEEYKASDFDGVGSEDVIEVKFPGGKGFRMGVADHVARYSHPNFWFHVTTTYAILRMKGVDVGKLDFLNGAGEIEILDMEASLKDVTRIARLVADNTVSIGSSLAHVHVPGRREPEGDELKDGQVEIGMGIHNEAGSERKSTDLPGLVKTMLSHCLDVADQDRSFSRITDKDEVVLLVNNLGGVSPLELSGITHEVVEQLAGSFKIKPVRILAGTFMTSLNGLGFSISLLRVADTGSVGASMLELLDAPAEASGWSAAISSSTWARQGEAKKSEEQVDEEEIQPSTLRVNYAQANSTLTTALNRLIEAEPDVTRYDTIVGDGDCGIGLKRGAEAILKMLETAKETDDLLILVNHIIQVVEVAMDGTSGAIYAIFLNALAHGLRQNAPSSPQPVTPAIWAKALDSSLKALGKYTPAKPGDRTLMDALYPFVETLSKTDDIDKAAAAAQIGAQGTKGMKASLGRTVYVGGEGFQEVPDPGAHGLAELLLGLSDGLKK</sequence>
<dbReference type="GO" id="GO:0005829">
    <property type="term" value="C:cytosol"/>
    <property type="evidence" value="ECO:0007669"/>
    <property type="project" value="TreeGrafter"/>
</dbReference>
<evidence type="ECO:0000313" key="14">
    <source>
        <dbReference type="EMBL" id="EFQ87624.1"/>
    </source>
</evidence>